<accession>A0ABT6AV15</accession>
<dbReference type="RefSeq" id="WP_276266928.1">
    <property type="nucleotide sequence ID" value="NZ_JARJLM010000439.1"/>
</dbReference>
<dbReference type="Proteomes" id="UP001216674">
    <property type="component" value="Unassembled WGS sequence"/>
</dbReference>
<keyword evidence="1" id="KW-0732">Signal</keyword>
<protein>
    <submittedName>
        <fullName evidence="2">Dethiobiotin synthetase</fullName>
    </submittedName>
</protein>
<comment type="caution">
    <text evidence="2">The sequence shown here is derived from an EMBL/GenBank/DDBJ whole genome shotgun (WGS) entry which is preliminary data.</text>
</comment>
<feature type="signal peptide" evidence="1">
    <location>
        <begin position="1"/>
        <end position="40"/>
    </location>
</feature>
<evidence type="ECO:0000313" key="2">
    <source>
        <dbReference type="EMBL" id="MDF3836460.1"/>
    </source>
</evidence>
<organism evidence="2 3">
    <name type="scientific">Cupriavidus basilensis</name>
    <dbReference type="NCBI Taxonomy" id="68895"/>
    <lineage>
        <taxon>Bacteria</taxon>
        <taxon>Pseudomonadati</taxon>
        <taxon>Pseudomonadota</taxon>
        <taxon>Betaproteobacteria</taxon>
        <taxon>Burkholderiales</taxon>
        <taxon>Burkholderiaceae</taxon>
        <taxon>Cupriavidus</taxon>
    </lineage>
</organism>
<sequence length="174" mass="19402">MFSITSIKRALKLHAPRHARPMLALAAAVLAGGCASPAWQSVTPGTSQAELRARLGEPREAYPLPDGSWRWLYPAPGETKWAAELDPSGRVVSVRQILTSEELGQARIGEWTMHEVLVRFGKPAETTEFPRLHRRVWSYRFAQDGLSYATMHFYFDPGGVLRLTQVIPDFLTGS</sequence>
<proteinExistence type="predicted"/>
<evidence type="ECO:0000313" key="3">
    <source>
        <dbReference type="Proteomes" id="UP001216674"/>
    </source>
</evidence>
<name>A0ABT6AV15_9BURK</name>
<reference evidence="2 3" key="1">
    <citation type="submission" date="2023-03" db="EMBL/GenBank/DDBJ databases">
        <title>Draft assemblies of triclosan tolerant bacteria isolated from returned activated sludge.</title>
        <authorList>
            <person name="Van Hamelsveld S."/>
        </authorList>
    </citation>
    <scope>NUCLEOTIDE SEQUENCE [LARGE SCALE GENOMIC DNA]</scope>
    <source>
        <strain evidence="2 3">GW210010_S58</strain>
    </source>
</reference>
<keyword evidence="3" id="KW-1185">Reference proteome</keyword>
<evidence type="ECO:0000256" key="1">
    <source>
        <dbReference type="SAM" id="SignalP"/>
    </source>
</evidence>
<gene>
    <name evidence="2" type="ORF">P3W85_26420</name>
</gene>
<dbReference type="EMBL" id="JARJLM010000439">
    <property type="protein sequence ID" value="MDF3836460.1"/>
    <property type="molecule type" value="Genomic_DNA"/>
</dbReference>
<feature type="chain" id="PRO_5046155058" evidence="1">
    <location>
        <begin position="41"/>
        <end position="174"/>
    </location>
</feature>